<gene>
    <name evidence="1" type="ORF">Strain138_002835</name>
    <name evidence="2" type="ORF">Strain318_002835</name>
</gene>
<dbReference type="PROSITE" id="PS51318">
    <property type="entry name" value="TAT"/>
    <property type="match status" value="1"/>
</dbReference>
<reference evidence="1" key="1">
    <citation type="submission" date="2023-07" db="EMBL/GenBank/DDBJ databases">
        <authorList>
            <person name="Haufschild T."/>
            <person name="Kallscheuer N."/>
            <person name="Hammer J."/>
            <person name="Kohn T."/>
            <person name="Kabuu M."/>
            <person name="Jogler M."/>
            <person name="Wohfarth N."/>
            <person name="Heuer A."/>
            <person name="Rohde M."/>
            <person name="van Teeseling M.C.F."/>
            <person name="Jogler C."/>
        </authorList>
    </citation>
    <scope>NUCLEOTIDE SEQUENCE</scope>
    <source>
        <strain evidence="1">Strain 138</strain>
        <strain evidence="2">Strain 318</strain>
    </source>
</reference>
<dbReference type="InterPro" id="IPR006311">
    <property type="entry name" value="TAT_signal"/>
</dbReference>
<keyword evidence="3" id="KW-1185">Reference proteome</keyword>
<dbReference type="Proteomes" id="UP001229955">
    <property type="component" value="Chromosome"/>
</dbReference>
<proteinExistence type="predicted"/>
<dbReference type="RefSeq" id="WP_367886364.1">
    <property type="nucleotide sequence ID" value="NZ_CP130612.1"/>
</dbReference>
<dbReference type="EMBL" id="CP130613">
    <property type="protein sequence ID" value="WKW16419.1"/>
    <property type="molecule type" value="Genomic_DNA"/>
</dbReference>
<evidence type="ECO:0000313" key="1">
    <source>
        <dbReference type="EMBL" id="WKW13512.1"/>
    </source>
</evidence>
<dbReference type="InterPro" id="IPR007332">
    <property type="entry name" value="DUF411"/>
</dbReference>
<organism evidence="1">
    <name type="scientific">Pseudogemmatithrix spongiicola</name>
    <dbReference type="NCBI Taxonomy" id="3062599"/>
    <lineage>
        <taxon>Bacteria</taxon>
        <taxon>Pseudomonadati</taxon>
        <taxon>Gemmatimonadota</taxon>
        <taxon>Gemmatimonadia</taxon>
        <taxon>Gemmatimonadales</taxon>
        <taxon>Gemmatimonadaceae</taxon>
        <taxon>Pseudogemmatithrix</taxon>
    </lineage>
</organism>
<accession>A0AA49K2A8</accession>
<sequence>MSVDRREFLQASAVVALGMFGVAGVRALGAQQGLPAMTIYKSASCGCCKLWVDHAKGAGFSVREVNTDDLSSVKREMGIPPRLASCHTVVVGSYVVEGHVPADDVKRLLRERPNGVRGLAVPGMPIGSPGMEQGPPSQYERYQVMAFTAAGATSVFATHGPPAR</sequence>
<evidence type="ECO:0000313" key="3">
    <source>
        <dbReference type="Proteomes" id="UP001229955"/>
    </source>
</evidence>
<accession>A0AA49Q611</accession>
<dbReference type="Pfam" id="PF04214">
    <property type="entry name" value="DUF411"/>
    <property type="match status" value="1"/>
</dbReference>
<dbReference type="KEGG" id="pspc:Strain318_002835"/>
<protein>
    <submittedName>
        <fullName evidence="1">DUF411 domain-containing protein</fullName>
    </submittedName>
</protein>
<evidence type="ECO:0000313" key="2">
    <source>
        <dbReference type="EMBL" id="WKW16419.1"/>
    </source>
</evidence>
<name>A0AA49Q611_9BACT</name>
<dbReference type="AlphaFoldDB" id="A0AA49Q611"/>
<dbReference type="EMBL" id="CP130612">
    <property type="protein sequence ID" value="WKW13512.1"/>
    <property type="molecule type" value="Genomic_DNA"/>
</dbReference>